<feature type="transmembrane region" description="Helical" evidence="8">
    <location>
        <begin position="20"/>
        <end position="49"/>
    </location>
</feature>
<evidence type="ECO:0000256" key="8">
    <source>
        <dbReference type="SAM" id="Phobius"/>
    </source>
</evidence>
<proteinExistence type="inferred from homology"/>
<name>A0A2A5S161_9LACT</name>
<keyword evidence="7 8" id="KW-0472">Membrane</keyword>
<dbReference type="GO" id="GO:0005886">
    <property type="term" value="C:plasma membrane"/>
    <property type="evidence" value="ECO:0007669"/>
    <property type="project" value="UniProtKB-SubCell"/>
</dbReference>
<feature type="transmembrane region" description="Helical" evidence="8">
    <location>
        <begin position="189"/>
        <end position="206"/>
    </location>
</feature>
<evidence type="ECO:0000256" key="6">
    <source>
        <dbReference type="ARBA" id="ARBA00022989"/>
    </source>
</evidence>
<feature type="transmembrane region" description="Helical" evidence="8">
    <location>
        <begin position="56"/>
        <end position="78"/>
    </location>
</feature>
<keyword evidence="10" id="KW-1185">Reference proteome</keyword>
<dbReference type="PANTHER" id="PTHR34979">
    <property type="entry name" value="INNER MEMBRANE PROTEIN YGAZ"/>
    <property type="match status" value="1"/>
</dbReference>
<reference evidence="9 10" key="1">
    <citation type="submission" date="2014-12" db="EMBL/GenBank/DDBJ databases">
        <title>Draft genome sequences of 10 type strains of Lactococcus.</title>
        <authorList>
            <person name="Sun Z."/>
            <person name="Zhong Z."/>
            <person name="Liu W."/>
            <person name="Zhang W."/>
            <person name="Zhang H."/>
        </authorList>
    </citation>
    <scope>NUCLEOTIDE SEQUENCE [LARGE SCALE GENOMIC DNA]</scope>
    <source>
        <strain evidence="9 10">DSM 20686</strain>
    </source>
</reference>
<dbReference type="Pfam" id="PF03591">
    <property type="entry name" value="AzlC"/>
    <property type="match status" value="1"/>
</dbReference>
<protein>
    <submittedName>
        <fullName evidence="9">Putative azaleucine resistance protein AzlC</fullName>
    </submittedName>
</protein>
<accession>A0A2A5S161</accession>
<comment type="similarity">
    <text evidence="2">Belongs to the AzlC family.</text>
</comment>
<dbReference type="GO" id="GO:1903785">
    <property type="term" value="P:L-valine transmembrane transport"/>
    <property type="evidence" value="ECO:0007669"/>
    <property type="project" value="TreeGrafter"/>
</dbReference>
<comment type="caution">
    <text evidence="9">The sequence shown here is derived from an EMBL/GenBank/DDBJ whole genome shotgun (WGS) entry which is preliminary data.</text>
</comment>
<dbReference type="OrthoDB" id="3177005at2"/>
<dbReference type="PANTHER" id="PTHR34979:SF1">
    <property type="entry name" value="INNER MEMBRANE PROTEIN YGAZ"/>
    <property type="match status" value="1"/>
</dbReference>
<evidence type="ECO:0000256" key="4">
    <source>
        <dbReference type="ARBA" id="ARBA00022475"/>
    </source>
</evidence>
<dbReference type="AlphaFoldDB" id="A0A2A5S161"/>
<gene>
    <name evidence="9" type="ORF">RU87_GL001265</name>
</gene>
<dbReference type="RefSeq" id="WP_068161234.1">
    <property type="nucleotide sequence ID" value="NZ_JXJX01000005.1"/>
</dbReference>
<keyword evidence="6 8" id="KW-1133">Transmembrane helix</keyword>
<keyword evidence="3" id="KW-0813">Transport</keyword>
<evidence type="ECO:0000313" key="10">
    <source>
        <dbReference type="Proteomes" id="UP000242246"/>
    </source>
</evidence>
<evidence type="ECO:0000256" key="3">
    <source>
        <dbReference type="ARBA" id="ARBA00022448"/>
    </source>
</evidence>
<dbReference type="InterPro" id="IPR011606">
    <property type="entry name" value="Brnchd-chn_aa_trnsp_permease"/>
</dbReference>
<dbReference type="Proteomes" id="UP000242246">
    <property type="component" value="Unassembled WGS sequence"/>
</dbReference>
<feature type="transmembrane region" description="Helical" evidence="8">
    <location>
        <begin position="139"/>
        <end position="156"/>
    </location>
</feature>
<dbReference type="STRING" id="1348632.GCA_001591745_00594"/>
<keyword evidence="5 8" id="KW-0812">Transmembrane</keyword>
<evidence type="ECO:0000256" key="2">
    <source>
        <dbReference type="ARBA" id="ARBA00010735"/>
    </source>
</evidence>
<evidence type="ECO:0000313" key="9">
    <source>
        <dbReference type="EMBL" id="PCS07212.1"/>
    </source>
</evidence>
<evidence type="ECO:0000256" key="1">
    <source>
        <dbReference type="ARBA" id="ARBA00004651"/>
    </source>
</evidence>
<evidence type="ECO:0000256" key="7">
    <source>
        <dbReference type="ARBA" id="ARBA00023136"/>
    </source>
</evidence>
<feature type="transmembrane region" description="Helical" evidence="8">
    <location>
        <begin position="212"/>
        <end position="230"/>
    </location>
</feature>
<keyword evidence="4" id="KW-1003">Cell membrane</keyword>
<comment type="subcellular location">
    <subcellularLocation>
        <location evidence="1">Cell membrane</location>
        <topology evidence="1">Multi-pass membrane protein</topology>
    </subcellularLocation>
</comment>
<dbReference type="EMBL" id="JXJX01000005">
    <property type="protein sequence ID" value="PCS07212.1"/>
    <property type="molecule type" value="Genomic_DNA"/>
</dbReference>
<organism evidence="9 10">
    <name type="scientific">Pseudolactococcus plantarum</name>
    <dbReference type="NCBI Taxonomy" id="1365"/>
    <lineage>
        <taxon>Bacteria</taxon>
        <taxon>Bacillati</taxon>
        <taxon>Bacillota</taxon>
        <taxon>Bacilli</taxon>
        <taxon>Lactobacillales</taxon>
        <taxon>Streptococcaceae</taxon>
        <taxon>Pseudolactococcus</taxon>
    </lineage>
</organism>
<evidence type="ECO:0000256" key="5">
    <source>
        <dbReference type="ARBA" id="ARBA00022692"/>
    </source>
</evidence>
<feature type="transmembrane region" description="Helical" evidence="8">
    <location>
        <begin position="162"/>
        <end position="180"/>
    </location>
</feature>
<sequence>MKNKVTFWDGVRSAIPVSLSYISIGAAFGIVASAQGYSIWQVFCLSVFLYAGASQFIIVAMMAVNTPISIMVLTVFLVNFRMFLQSLVTSQVFPNQSLISGLLMGSLITDESFGVLTLEQAKRSPITPMWMHGVNVMSYLTWVLSTVIVTALGSLIPNPEKYGIDYALVAMFIGLLALTIDSMVTHEKLSVVFTVMIASILIYVFVGIWASSYLAVLIATVIGALVGALLTSPKQDQTVEVA</sequence>